<gene>
    <name evidence="4" type="ORF">DES36_10221</name>
</gene>
<feature type="signal peptide" evidence="2">
    <location>
        <begin position="1"/>
        <end position="25"/>
    </location>
</feature>
<keyword evidence="5" id="KW-1185">Reference proteome</keyword>
<evidence type="ECO:0000259" key="3">
    <source>
        <dbReference type="Pfam" id="PF10646"/>
    </source>
</evidence>
<dbReference type="InterPro" id="IPR019606">
    <property type="entry name" value="GerMN"/>
</dbReference>
<dbReference type="Proteomes" id="UP000253490">
    <property type="component" value="Unassembled WGS sequence"/>
</dbReference>
<comment type="caution">
    <text evidence="4">The sequence shown here is derived from an EMBL/GenBank/DDBJ whole genome shotgun (WGS) entry which is preliminary data.</text>
</comment>
<sequence length="226" mass="25326">MKFRFWVISLLVISILFLTSCKNNEKVDTSDITPQVTLNNNSTSENISDTNKPSEILNNDSTSENMSDANKQSEMKSPTTEKSSIKNTKCRLYFLAATELEYYYIDKIIPVEDNALITALTKELQSTSYNKDFLSLTDKIKVKSAKVDETTGVLKIVFSGSYVDHMNLGTNTEDGLLTSLLATYGYNLGVDKVAIYFNDELYTSVKGDLPEGYFNVNYPSAKVYNP</sequence>
<feature type="domain" description="GerMN" evidence="3">
    <location>
        <begin position="92"/>
        <end position="200"/>
    </location>
</feature>
<evidence type="ECO:0000313" key="4">
    <source>
        <dbReference type="EMBL" id="RBP68883.1"/>
    </source>
</evidence>
<reference evidence="4 5" key="1">
    <citation type="submission" date="2018-06" db="EMBL/GenBank/DDBJ databases">
        <title>Genomic Encyclopedia of Type Strains, Phase IV (KMG-IV): sequencing the most valuable type-strain genomes for metagenomic binning, comparative biology and taxonomic classification.</title>
        <authorList>
            <person name="Goeker M."/>
        </authorList>
    </citation>
    <scope>NUCLEOTIDE SEQUENCE [LARGE SCALE GENOMIC DNA]</scope>
    <source>
        <strain evidence="4 5">DSM 22112</strain>
    </source>
</reference>
<evidence type="ECO:0000313" key="5">
    <source>
        <dbReference type="Proteomes" id="UP000253490"/>
    </source>
</evidence>
<evidence type="ECO:0000256" key="2">
    <source>
        <dbReference type="SAM" id="SignalP"/>
    </source>
</evidence>
<keyword evidence="2" id="KW-0732">Signal</keyword>
<accession>A0A366ID19</accession>
<feature type="chain" id="PRO_5038895196" evidence="2">
    <location>
        <begin position="26"/>
        <end position="226"/>
    </location>
</feature>
<evidence type="ECO:0000256" key="1">
    <source>
        <dbReference type="SAM" id="MobiDB-lite"/>
    </source>
</evidence>
<dbReference type="AlphaFoldDB" id="A0A366ID19"/>
<dbReference type="OrthoDB" id="1906612at2"/>
<organism evidence="4 5">
    <name type="scientific">Alkalibaculum bacchi</name>
    <dbReference type="NCBI Taxonomy" id="645887"/>
    <lineage>
        <taxon>Bacteria</taxon>
        <taxon>Bacillati</taxon>
        <taxon>Bacillota</taxon>
        <taxon>Clostridia</taxon>
        <taxon>Eubacteriales</taxon>
        <taxon>Eubacteriaceae</taxon>
        <taxon>Alkalibaculum</taxon>
    </lineage>
</organism>
<name>A0A366ID19_9FIRM</name>
<dbReference type="PROSITE" id="PS51257">
    <property type="entry name" value="PROKAR_LIPOPROTEIN"/>
    <property type="match status" value="1"/>
</dbReference>
<dbReference type="Pfam" id="PF10646">
    <property type="entry name" value="Germane"/>
    <property type="match status" value="1"/>
</dbReference>
<feature type="region of interest" description="Disordered" evidence="1">
    <location>
        <begin position="33"/>
        <end position="82"/>
    </location>
</feature>
<protein>
    <submittedName>
        <fullName evidence="4">Sporulation and spore germination protein</fullName>
    </submittedName>
</protein>
<dbReference type="EMBL" id="QNRX01000002">
    <property type="protein sequence ID" value="RBP68883.1"/>
    <property type="molecule type" value="Genomic_DNA"/>
</dbReference>
<dbReference type="RefSeq" id="WP_113919462.1">
    <property type="nucleotide sequence ID" value="NZ_QNRX01000002.1"/>
</dbReference>
<proteinExistence type="predicted"/>